<organism evidence="1 2">
    <name type="scientific">Persea americana</name>
    <name type="common">Avocado</name>
    <dbReference type="NCBI Taxonomy" id="3435"/>
    <lineage>
        <taxon>Eukaryota</taxon>
        <taxon>Viridiplantae</taxon>
        <taxon>Streptophyta</taxon>
        <taxon>Embryophyta</taxon>
        <taxon>Tracheophyta</taxon>
        <taxon>Spermatophyta</taxon>
        <taxon>Magnoliopsida</taxon>
        <taxon>Magnoliidae</taxon>
        <taxon>Laurales</taxon>
        <taxon>Lauraceae</taxon>
        <taxon>Persea</taxon>
    </lineage>
</organism>
<evidence type="ECO:0000313" key="1">
    <source>
        <dbReference type="EMBL" id="KAJ8615547.1"/>
    </source>
</evidence>
<dbReference type="Proteomes" id="UP001234297">
    <property type="component" value="Chromosome 12"/>
</dbReference>
<reference evidence="1 2" key="1">
    <citation type="journal article" date="2022" name="Hortic Res">
        <title>A haplotype resolved chromosomal level avocado genome allows analysis of novel avocado genes.</title>
        <authorList>
            <person name="Nath O."/>
            <person name="Fletcher S.J."/>
            <person name="Hayward A."/>
            <person name="Shaw L.M."/>
            <person name="Masouleh A.K."/>
            <person name="Furtado A."/>
            <person name="Henry R.J."/>
            <person name="Mitter N."/>
        </authorList>
    </citation>
    <scope>NUCLEOTIDE SEQUENCE [LARGE SCALE GENOMIC DNA]</scope>
    <source>
        <strain evidence="2">cv. Hass</strain>
    </source>
</reference>
<name>A0ACC2K3E8_PERAE</name>
<comment type="caution">
    <text evidence="1">The sequence shown here is derived from an EMBL/GenBank/DDBJ whole genome shotgun (WGS) entry which is preliminary data.</text>
</comment>
<sequence>MKEKRLQEQGGHNNRKQEAKLSDSIQLWLKRRNTGPIGRKHKLCQRGVFSEDPGSAKAFNAEEMEEANAFELQRAKAKGLCRSGDFVAALHQVKDASMIKILIVK</sequence>
<accession>A0ACC2K3E8</accession>
<evidence type="ECO:0000313" key="2">
    <source>
        <dbReference type="Proteomes" id="UP001234297"/>
    </source>
</evidence>
<keyword evidence="2" id="KW-1185">Reference proteome</keyword>
<dbReference type="EMBL" id="CM056820">
    <property type="protein sequence ID" value="KAJ8615547.1"/>
    <property type="molecule type" value="Genomic_DNA"/>
</dbReference>
<gene>
    <name evidence="1" type="ORF">MRB53_034919</name>
</gene>
<protein>
    <submittedName>
        <fullName evidence="1">Uncharacterized protein</fullName>
    </submittedName>
</protein>
<proteinExistence type="predicted"/>